<feature type="region of interest" description="Disordered" evidence="1">
    <location>
        <begin position="505"/>
        <end position="532"/>
    </location>
</feature>
<protein>
    <submittedName>
        <fullName evidence="2">Uncharacterized protein</fullName>
    </submittedName>
</protein>
<dbReference type="InterPro" id="IPR015943">
    <property type="entry name" value="WD40/YVTN_repeat-like_dom_sf"/>
</dbReference>
<dbReference type="GeneID" id="20656824"/>
<dbReference type="OMA" id="ERCEIEF"/>
<gene>
    <name evidence="2" type="ORF">PHYSODRAFT_492468</name>
</gene>
<dbReference type="AlphaFoldDB" id="G4Z2C3"/>
<evidence type="ECO:0000313" key="3">
    <source>
        <dbReference type="Proteomes" id="UP000002640"/>
    </source>
</evidence>
<dbReference type="Gene3D" id="2.130.10.10">
    <property type="entry name" value="YVTN repeat-like/Quinoprotein amine dehydrogenase"/>
    <property type="match status" value="1"/>
</dbReference>
<accession>G4Z2C3</accession>
<dbReference type="EMBL" id="JH159153">
    <property type="protein sequence ID" value="EGZ19267.1"/>
    <property type="molecule type" value="Genomic_DNA"/>
</dbReference>
<dbReference type="STRING" id="1094619.G4Z2C3"/>
<feature type="compositionally biased region" description="Polar residues" evidence="1">
    <location>
        <begin position="511"/>
        <end position="525"/>
    </location>
</feature>
<proteinExistence type="predicted"/>
<dbReference type="PANTHER" id="PTHR10644">
    <property type="entry name" value="DNA REPAIR/RNA PROCESSING CPSF FAMILY"/>
    <property type="match status" value="1"/>
</dbReference>
<feature type="compositionally biased region" description="Acidic residues" evidence="1">
    <location>
        <begin position="195"/>
        <end position="204"/>
    </location>
</feature>
<evidence type="ECO:0000313" key="2">
    <source>
        <dbReference type="EMBL" id="EGZ19267.1"/>
    </source>
</evidence>
<sequence length="736" mass="81331">MGQHFLFHRDLVAATAVHHAVHARLSSDLQSDLVLLGPQWLRGQVLHLLASFPLAGVAQSVHVLRFDRSLLRKKHRFFGGEEVLLLTFPLFKWVIVGYDRRSRSLATLAMFSFEEDAIGPGATLKGEMNGREQLLGLATHAAARVDPQTRCGAMLVYSDQLVIVPFRSESMELSFFEEDEDEFDDGDQAGATTADSDDEEDDEEEKKLEELVNESKHRGVTSDMNNTLNALLDKSVKVGSKRKRNHMSGLMPNDITGREFLLRLRELEITGKVIDLAFLDGYLEPTLMVLHEENEKNSTCGRLAAGFDTYCITVISINMNTRLHPKIWTVKNLPSDCFKLIPCRAPLGGVVVLSANAFLYFNQTQFHGLATNVLREQDDHEMAQLNIVLYDCQFEYLHEKEVLLTMPNGDAYVLSLPYEDRSVRFWRSIKKTLFVGSRSGDSVLYALDQKKLTSAGGEASKLQEDEEMLIKEEVVKEEVTAEVKAEPAEEEEEDEDDLFLCGAAPTKEEPTTSGSTEAVNGTNGSAVKKEENGHAVEEESGPYDYVLHQIDVLPSIGQITSIELSIENNADSNEKREELVISGGYEHSGAISVLHNGLRPIVGTEAELNGCRAMWTVSSSLPSATKSSDGRSYNAYLILSVAHRTMVLRTGEGMEPPDGMLCSVMAMPLRMPMRCSFCLAASSILTKPCSRGDSSSALSWILPRRDPCISTLLLEICLGVSGSTPGVSFYTTKSTA</sequence>
<dbReference type="Proteomes" id="UP000002640">
    <property type="component" value="Unassembled WGS sequence"/>
</dbReference>
<organism evidence="2 3">
    <name type="scientific">Phytophthora sojae (strain P6497)</name>
    <name type="common">Soybean stem and root rot agent</name>
    <name type="synonym">Phytophthora megasperma f. sp. glycines</name>
    <dbReference type="NCBI Taxonomy" id="1094619"/>
    <lineage>
        <taxon>Eukaryota</taxon>
        <taxon>Sar</taxon>
        <taxon>Stramenopiles</taxon>
        <taxon>Oomycota</taxon>
        <taxon>Peronosporomycetes</taxon>
        <taxon>Peronosporales</taxon>
        <taxon>Peronosporaceae</taxon>
        <taxon>Phytophthora</taxon>
    </lineage>
</organism>
<reference evidence="2 3" key="1">
    <citation type="journal article" date="2006" name="Science">
        <title>Phytophthora genome sequences uncover evolutionary origins and mechanisms of pathogenesis.</title>
        <authorList>
            <person name="Tyler B.M."/>
            <person name="Tripathy S."/>
            <person name="Zhang X."/>
            <person name="Dehal P."/>
            <person name="Jiang R.H."/>
            <person name="Aerts A."/>
            <person name="Arredondo F.D."/>
            <person name="Baxter L."/>
            <person name="Bensasson D."/>
            <person name="Beynon J.L."/>
            <person name="Chapman J."/>
            <person name="Damasceno C.M."/>
            <person name="Dorrance A.E."/>
            <person name="Dou D."/>
            <person name="Dickerman A.W."/>
            <person name="Dubchak I.L."/>
            <person name="Garbelotto M."/>
            <person name="Gijzen M."/>
            <person name="Gordon S.G."/>
            <person name="Govers F."/>
            <person name="Grunwald N.J."/>
            <person name="Huang W."/>
            <person name="Ivors K.L."/>
            <person name="Jones R.W."/>
            <person name="Kamoun S."/>
            <person name="Krampis K."/>
            <person name="Lamour K.H."/>
            <person name="Lee M.K."/>
            <person name="McDonald W.H."/>
            <person name="Medina M."/>
            <person name="Meijer H.J."/>
            <person name="Nordberg E.K."/>
            <person name="Maclean D.J."/>
            <person name="Ospina-Giraldo M.D."/>
            <person name="Morris P.F."/>
            <person name="Phuntumart V."/>
            <person name="Putnam N.H."/>
            <person name="Rash S."/>
            <person name="Rose J.K."/>
            <person name="Sakihama Y."/>
            <person name="Salamov A.A."/>
            <person name="Savidor A."/>
            <person name="Scheuring C.F."/>
            <person name="Smith B.M."/>
            <person name="Sobral B.W."/>
            <person name="Terry A."/>
            <person name="Torto-Alalibo T.A."/>
            <person name="Win J."/>
            <person name="Xu Z."/>
            <person name="Zhang H."/>
            <person name="Grigoriev I.V."/>
            <person name="Rokhsar D.S."/>
            <person name="Boore J.L."/>
        </authorList>
    </citation>
    <scope>NUCLEOTIDE SEQUENCE [LARGE SCALE GENOMIC DNA]</scope>
    <source>
        <strain evidence="2 3">P6497</strain>
    </source>
</reference>
<dbReference type="KEGG" id="psoj:PHYSODRAFT_492468"/>
<keyword evidence="3" id="KW-1185">Reference proteome</keyword>
<evidence type="ECO:0000256" key="1">
    <source>
        <dbReference type="SAM" id="MobiDB-lite"/>
    </source>
</evidence>
<name>G4Z2C3_PHYSP</name>
<feature type="region of interest" description="Disordered" evidence="1">
    <location>
        <begin position="179"/>
        <end position="204"/>
    </location>
</feature>
<dbReference type="InterPro" id="IPR050358">
    <property type="entry name" value="RSE1/DDB1/CFT1"/>
</dbReference>
<dbReference type="InParanoid" id="G4Z2C3"/>
<dbReference type="RefSeq" id="XP_009521984.1">
    <property type="nucleotide sequence ID" value="XM_009523689.1"/>
</dbReference>